<keyword evidence="5" id="KW-1133">Transmembrane helix</keyword>
<dbReference type="PROSITE" id="PS50111">
    <property type="entry name" value="CHEMOTAXIS_TRANSDUC_2"/>
    <property type="match status" value="1"/>
</dbReference>
<sequence>MNSMKLRTKLLLGFAIPVVAILSITLAVYTSLNALLTANQWVDHTHKVIGEGRNLQIAMIDMETGMRGYLVAGEEAFLEPYCSGHALFDKTLSALKTTVSDNPPQVARLNDLGLLKQRWVEQAAEVKIAARRNAQGDQISLNGFASNTNIYLGKNQMDNIRVKIAEFIEVERKLIGVRTSEAESIARQTILFSIGGALLSVLIVSLFGGLIMRQISQQVGGEPVALAQITRRVADGDLTVALDERGSGIYAATRDMTERLREMIARTAQSATSQAAASEELAAIAEQTSQSVSQQHRSTDQVAVAIDQLRTTAQEVASNTVEAASYANNASVLVEQGNAKVETTANRIQDLSETMTSSAATIVSLAEEAERISTILDVIRGIADQTNLLALNAAIEAARAGEQGRGFAVVADEVRSLAHNTQNSTAEIEKMILSVQGSARESAQSMQAGQSQASLIVEETMAMRSALAEIKDSVQQITQMTTQIATAAEQQSVTVGEVSQRTEEIKAQSEQTGMSAKQIAAATEDLSRLSVQLNQEINQFKM</sequence>
<dbReference type="InterPro" id="IPR007891">
    <property type="entry name" value="CHASE3"/>
</dbReference>
<evidence type="ECO:0000313" key="9">
    <source>
        <dbReference type="Proteomes" id="UP000184268"/>
    </source>
</evidence>
<dbReference type="InterPro" id="IPR004090">
    <property type="entry name" value="Chemotax_Me-accpt_rcpt"/>
</dbReference>
<dbReference type="InterPro" id="IPR004089">
    <property type="entry name" value="MCPsignal_dom"/>
</dbReference>
<dbReference type="GO" id="GO:0006935">
    <property type="term" value="P:chemotaxis"/>
    <property type="evidence" value="ECO:0007669"/>
    <property type="project" value="InterPro"/>
</dbReference>
<evidence type="ECO:0000256" key="5">
    <source>
        <dbReference type="SAM" id="Phobius"/>
    </source>
</evidence>
<dbReference type="SUPFAM" id="SSF58104">
    <property type="entry name" value="Methyl-accepting chemotaxis protein (MCP) signaling domain"/>
    <property type="match status" value="1"/>
</dbReference>
<dbReference type="PROSITE" id="PS50885">
    <property type="entry name" value="HAMP"/>
    <property type="match status" value="1"/>
</dbReference>
<dbReference type="PRINTS" id="PR00260">
    <property type="entry name" value="CHEMTRNSDUCR"/>
</dbReference>
<dbReference type="Pfam" id="PF05227">
    <property type="entry name" value="CHASE3"/>
    <property type="match status" value="1"/>
</dbReference>
<gene>
    <name evidence="8" type="ORF">SAMN02745129_1154</name>
</gene>
<evidence type="ECO:0000256" key="3">
    <source>
        <dbReference type="ARBA" id="ARBA00029447"/>
    </source>
</evidence>
<dbReference type="OrthoDB" id="9795078at2"/>
<name>A0A1M5NRE8_9GAMM</name>
<evidence type="ECO:0000256" key="4">
    <source>
        <dbReference type="PROSITE-ProRule" id="PRU00284"/>
    </source>
</evidence>
<feature type="domain" description="HAMP" evidence="7">
    <location>
        <begin position="225"/>
        <end position="265"/>
    </location>
</feature>
<keyword evidence="5" id="KW-0812">Transmembrane</keyword>
<reference evidence="8 9" key="1">
    <citation type="submission" date="2016-11" db="EMBL/GenBank/DDBJ databases">
        <authorList>
            <person name="Jaros S."/>
            <person name="Januszkiewicz K."/>
            <person name="Wedrychowicz H."/>
        </authorList>
    </citation>
    <scope>NUCLEOTIDE SEQUENCE [LARGE SCALE GENOMIC DNA]</scope>
    <source>
        <strain evidence="8 9">DSM 16917</strain>
    </source>
</reference>
<dbReference type="SMART" id="SM00283">
    <property type="entry name" value="MA"/>
    <property type="match status" value="1"/>
</dbReference>
<dbReference type="Proteomes" id="UP000184268">
    <property type="component" value="Unassembled WGS sequence"/>
</dbReference>
<evidence type="ECO:0000259" key="6">
    <source>
        <dbReference type="PROSITE" id="PS50111"/>
    </source>
</evidence>
<dbReference type="PANTHER" id="PTHR32089">
    <property type="entry name" value="METHYL-ACCEPTING CHEMOTAXIS PROTEIN MCPB"/>
    <property type="match status" value="1"/>
</dbReference>
<dbReference type="Pfam" id="PF00015">
    <property type="entry name" value="MCPsignal"/>
    <property type="match status" value="1"/>
</dbReference>
<dbReference type="FunFam" id="1.10.287.950:FF:000001">
    <property type="entry name" value="Methyl-accepting chemotaxis sensory transducer"/>
    <property type="match status" value="1"/>
</dbReference>
<organism evidence="8 9">
    <name type="scientific">Ferrimonas marina</name>
    <dbReference type="NCBI Taxonomy" id="299255"/>
    <lineage>
        <taxon>Bacteria</taxon>
        <taxon>Pseudomonadati</taxon>
        <taxon>Pseudomonadota</taxon>
        <taxon>Gammaproteobacteria</taxon>
        <taxon>Alteromonadales</taxon>
        <taxon>Ferrimonadaceae</taxon>
        <taxon>Ferrimonas</taxon>
    </lineage>
</organism>
<dbReference type="PANTHER" id="PTHR32089:SF112">
    <property type="entry name" value="LYSOZYME-LIKE PROTEIN-RELATED"/>
    <property type="match status" value="1"/>
</dbReference>
<keyword evidence="2 4" id="KW-0807">Transducer</keyword>
<dbReference type="Gene3D" id="1.10.287.950">
    <property type="entry name" value="Methyl-accepting chemotaxis protein"/>
    <property type="match status" value="1"/>
</dbReference>
<evidence type="ECO:0000259" key="7">
    <source>
        <dbReference type="PROSITE" id="PS50885"/>
    </source>
</evidence>
<dbReference type="CDD" id="cd19410">
    <property type="entry name" value="HK9-like_sensor"/>
    <property type="match status" value="1"/>
</dbReference>
<protein>
    <submittedName>
        <fullName evidence="8">Methyl-accepting chemotaxis protein</fullName>
    </submittedName>
</protein>
<feature type="transmembrane region" description="Helical" evidence="5">
    <location>
        <begin position="190"/>
        <end position="211"/>
    </location>
</feature>
<dbReference type="CDD" id="cd11386">
    <property type="entry name" value="MCP_signal"/>
    <property type="match status" value="1"/>
</dbReference>
<evidence type="ECO:0000256" key="1">
    <source>
        <dbReference type="ARBA" id="ARBA00004370"/>
    </source>
</evidence>
<keyword evidence="5" id="KW-0472">Membrane</keyword>
<dbReference type="InterPro" id="IPR003660">
    <property type="entry name" value="HAMP_dom"/>
</dbReference>
<evidence type="ECO:0000256" key="2">
    <source>
        <dbReference type="ARBA" id="ARBA00023224"/>
    </source>
</evidence>
<feature type="domain" description="Methyl-accepting transducer" evidence="6">
    <location>
        <begin position="270"/>
        <end position="506"/>
    </location>
</feature>
<dbReference type="GO" id="GO:0004888">
    <property type="term" value="F:transmembrane signaling receptor activity"/>
    <property type="evidence" value="ECO:0007669"/>
    <property type="project" value="InterPro"/>
</dbReference>
<dbReference type="RefSeq" id="WP_067658310.1">
    <property type="nucleotide sequence ID" value="NZ_FQXG01000001.1"/>
</dbReference>
<dbReference type="GO" id="GO:0016020">
    <property type="term" value="C:membrane"/>
    <property type="evidence" value="ECO:0007669"/>
    <property type="project" value="UniProtKB-SubCell"/>
</dbReference>
<evidence type="ECO:0000313" key="8">
    <source>
        <dbReference type="EMBL" id="SHG92122.1"/>
    </source>
</evidence>
<dbReference type="EMBL" id="FQXG01000001">
    <property type="protein sequence ID" value="SHG92122.1"/>
    <property type="molecule type" value="Genomic_DNA"/>
</dbReference>
<comment type="similarity">
    <text evidence="3">Belongs to the methyl-accepting chemotaxis (MCP) protein family.</text>
</comment>
<dbReference type="STRING" id="299255.SAMN02745129_1154"/>
<comment type="subcellular location">
    <subcellularLocation>
        <location evidence="1">Membrane</location>
    </subcellularLocation>
</comment>
<dbReference type="GO" id="GO:0007165">
    <property type="term" value="P:signal transduction"/>
    <property type="evidence" value="ECO:0007669"/>
    <property type="project" value="UniProtKB-KW"/>
</dbReference>
<keyword evidence="9" id="KW-1185">Reference proteome</keyword>
<dbReference type="AlphaFoldDB" id="A0A1M5NRE8"/>
<accession>A0A1M5NRE8</accession>
<proteinExistence type="inferred from homology"/>